<keyword evidence="5 14" id="KW-0812">Transmembrane</keyword>
<keyword evidence="4" id="KW-0633">Potassium transport</keyword>
<feature type="transmembrane region" description="Helical" evidence="14">
    <location>
        <begin position="75"/>
        <end position="92"/>
    </location>
</feature>
<evidence type="ECO:0000256" key="2">
    <source>
        <dbReference type="ARBA" id="ARBA00006920"/>
    </source>
</evidence>
<evidence type="ECO:0000256" key="11">
    <source>
        <dbReference type="ARBA" id="ARBA00023303"/>
    </source>
</evidence>
<evidence type="ECO:0000256" key="7">
    <source>
        <dbReference type="ARBA" id="ARBA00022958"/>
    </source>
</evidence>
<feature type="compositionally biased region" description="Basic and acidic residues" evidence="13">
    <location>
        <begin position="292"/>
        <end position="304"/>
    </location>
</feature>
<dbReference type="InterPro" id="IPR010617">
    <property type="entry name" value="TMEM175-like"/>
</dbReference>
<dbReference type="Proteomes" id="UP001269061">
    <property type="component" value="Unassembled WGS sequence"/>
</dbReference>
<comment type="catalytic activity">
    <reaction evidence="12">
        <text>K(+)(in) = K(+)(out)</text>
        <dbReference type="Rhea" id="RHEA:29463"/>
        <dbReference type="ChEBI" id="CHEBI:29103"/>
    </reaction>
</comment>
<evidence type="ECO:0000256" key="14">
    <source>
        <dbReference type="SAM" id="Phobius"/>
    </source>
</evidence>
<evidence type="ECO:0000256" key="3">
    <source>
        <dbReference type="ARBA" id="ARBA00022448"/>
    </source>
</evidence>
<evidence type="ECO:0000256" key="1">
    <source>
        <dbReference type="ARBA" id="ARBA00004141"/>
    </source>
</evidence>
<comment type="subcellular location">
    <subcellularLocation>
        <location evidence="1">Membrane</location>
        <topology evidence="1">Multi-pass membrane protein</topology>
    </subcellularLocation>
</comment>
<keyword evidence="3" id="KW-0813">Transport</keyword>
<evidence type="ECO:0000256" key="5">
    <source>
        <dbReference type="ARBA" id="ARBA00022692"/>
    </source>
</evidence>
<dbReference type="RefSeq" id="WP_311815236.1">
    <property type="nucleotide sequence ID" value="NZ_JARQAV010000004.1"/>
</dbReference>
<feature type="transmembrane region" description="Helical" evidence="14">
    <location>
        <begin position="7"/>
        <end position="26"/>
    </location>
</feature>
<accession>A0ABU3FEU5</accession>
<evidence type="ECO:0000256" key="13">
    <source>
        <dbReference type="SAM" id="MobiDB-lite"/>
    </source>
</evidence>
<sequence>MKERVVVFGDAIIAIILTIIVLELPIQTATNGTVDMYSLFRAVGIYFISFCFVANLWFQTGYAFNKIERVKNKDLVVYLLLLFFLSLVPSATRLLIEDTIQQTLLIYGVLTLIVTFVMRRLIVALTEQSLKDETQRKRRVQELNRQDLLAIGFRLLLLIFGHFFVKPALVIYLILPILAFLQNIVDREEDDLLASLDNQQQTDYLQARNQVWGNSVRRYSTLLRDSLRAGDEQDPERWKQVMADWEDHLDKEIKQRKEQLASLNENDRRRVAAELTRLEKQKQRLAIQKEMTERRVNQQTEQDHWLNQPKGPTDQVNQQPESPSRRRKKKKEHN</sequence>
<keyword evidence="11" id="KW-0407">Ion channel</keyword>
<proteinExistence type="inferred from homology"/>
<keyword evidence="10 14" id="KW-0472">Membrane</keyword>
<keyword evidence="9" id="KW-0406">Ion transport</keyword>
<comment type="similarity">
    <text evidence="2">Belongs to the TMEM175 family.</text>
</comment>
<keyword evidence="7" id="KW-0630">Potassium</keyword>
<name>A0ABU3FEU5_9ENTE</name>
<evidence type="ECO:0000256" key="6">
    <source>
        <dbReference type="ARBA" id="ARBA00022826"/>
    </source>
</evidence>
<keyword evidence="6" id="KW-0631">Potassium channel</keyword>
<evidence type="ECO:0000313" key="15">
    <source>
        <dbReference type="EMBL" id="MDT2769561.1"/>
    </source>
</evidence>
<feature type="compositionally biased region" description="Basic residues" evidence="13">
    <location>
        <begin position="325"/>
        <end position="334"/>
    </location>
</feature>
<protein>
    <submittedName>
        <fullName evidence="15">TMEM175 family protein</fullName>
    </submittedName>
</protein>
<feature type="transmembrane region" description="Helical" evidence="14">
    <location>
        <begin position="38"/>
        <end position="63"/>
    </location>
</feature>
<evidence type="ECO:0000256" key="8">
    <source>
        <dbReference type="ARBA" id="ARBA00022989"/>
    </source>
</evidence>
<evidence type="ECO:0000313" key="16">
    <source>
        <dbReference type="Proteomes" id="UP001269061"/>
    </source>
</evidence>
<comment type="caution">
    <text evidence="15">The sequence shown here is derived from an EMBL/GenBank/DDBJ whole genome shotgun (WGS) entry which is preliminary data.</text>
</comment>
<gene>
    <name evidence="15" type="ORF">P7H46_01765</name>
</gene>
<dbReference type="Pfam" id="PF06736">
    <property type="entry name" value="TMEM175"/>
    <property type="match status" value="1"/>
</dbReference>
<dbReference type="EMBL" id="JARQAZ010000001">
    <property type="protein sequence ID" value="MDT2769561.1"/>
    <property type="molecule type" value="Genomic_DNA"/>
</dbReference>
<keyword evidence="8 14" id="KW-1133">Transmembrane helix</keyword>
<evidence type="ECO:0000256" key="9">
    <source>
        <dbReference type="ARBA" id="ARBA00023065"/>
    </source>
</evidence>
<keyword evidence="16" id="KW-1185">Reference proteome</keyword>
<evidence type="ECO:0000256" key="10">
    <source>
        <dbReference type="ARBA" id="ARBA00023136"/>
    </source>
</evidence>
<feature type="transmembrane region" description="Helical" evidence="14">
    <location>
        <begin position="104"/>
        <end position="126"/>
    </location>
</feature>
<feature type="region of interest" description="Disordered" evidence="13">
    <location>
        <begin position="292"/>
        <end position="334"/>
    </location>
</feature>
<evidence type="ECO:0000256" key="12">
    <source>
        <dbReference type="ARBA" id="ARBA00034430"/>
    </source>
</evidence>
<evidence type="ECO:0000256" key="4">
    <source>
        <dbReference type="ARBA" id="ARBA00022538"/>
    </source>
</evidence>
<organism evidence="15 16">
    <name type="scientific">Enterococcus pseudoavium</name>
    <dbReference type="NCBI Taxonomy" id="44007"/>
    <lineage>
        <taxon>Bacteria</taxon>
        <taxon>Bacillati</taxon>
        <taxon>Bacillota</taxon>
        <taxon>Bacilli</taxon>
        <taxon>Lactobacillales</taxon>
        <taxon>Enterococcaceae</taxon>
        <taxon>Enterococcus</taxon>
    </lineage>
</organism>
<reference evidence="15 16" key="1">
    <citation type="submission" date="2023-03" db="EMBL/GenBank/DDBJ databases">
        <authorList>
            <person name="Shen W."/>
            <person name="Cai J."/>
        </authorList>
    </citation>
    <scope>NUCLEOTIDE SEQUENCE [LARGE SCALE GENOMIC DNA]</scope>
    <source>
        <strain evidence="15 16">Y59</strain>
    </source>
</reference>